<dbReference type="InterPro" id="IPR038187">
    <property type="entry name" value="NAC_A/B_dom_sf"/>
</dbReference>
<proteinExistence type="predicted"/>
<feature type="compositionally biased region" description="Pro residues" evidence="1">
    <location>
        <begin position="1015"/>
        <end position="1025"/>
    </location>
</feature>
<protein>
    <submittedName>
        <fullName evidence="3">Nascent polypeptide associated complex subunit alpha</fullName>
    </submittedName>
</protein>
<reference evidence="3" key="3">
    <citation type="submission" date="2025-09" db="UniProtKB">
        <authorList>
            <consortium name="Ensembl"/>
        </authorList>
    </citation>
    <scope>IDENTIFICATION</scope>
</reference>
<feature type="compositionally biased region" description="Pro residues" evidence="1">
    <location>
        <begin position="1198"/>
        <end position="1210"/>
    </location>
</feature>
<feature type="region of interest" description="Disordered" evidence="1">
    <location>
        <begin position="38"/>
        <end position="86"/>
    </location>
</feature>
<feature type="compositionally biased region" description="Pro residues" evidence="1">
    <location>
        <begin position="890"/>
        <end position="911"/>
    </location>
</feature>
<evidence type="ECO:0000256" key="1">
    <source>
        <dbReference type="SAM" id="MobiDB-lite"/>
    </source>
</evidence>
<dbReference type="FunFam" id="1.10.8.10:FF:000006">
    <property type="entry name" value="Putative nascent polypeptide-associated complex subunit alpha"/>
    <property type="match status" value="1"/>
</dbReference>
<dbReference type="Gene3D" id="2.20.70.30">
    <property type="entry name" value="Nascent polypeptide-associated complex domain"/>
    <property type="match status" value="1"/>
</dbReference>
<dbReference type="GO" id="GO:0005854">
    <property type="term" value="C:nascent polypeptide-associated complex"/>
    <property type="evidence" value="ECO:0007669"/>
    <property type="project" value="InterPro"/>
</dbReference>
<dbReference type="Pfam" id="PF01849">
    <property type="entry name" value="NAC"/>
    <property type="match status" value="1"/>
</dbReference>
<dbReference type="CDD" id="cd14415">
    <property type="entry name" value="UBA_NACA_NACP1"/>
    <property type="match status" value="1"/>
</dbReference>
<feature type="region of interest" description="Disordered" evidence="1">
    <location>
        <begin position="1"/>
        <end position="21"/>
    </location>
</feature>
<feature type="compositionally biased region" description="Pro residues" evidence="1">
    <location>
        <begin position="1325"/>
        <end position="1339"/>
    </location>
</feature>
<feature type="compositionally biased region" description="Low complexity" evidence="1">
    <location>
        <begin position="1340"/>
        <end position="1351"/>
    </location>
</feature>
<feature type="domain" description="NAC-A/B" evidence="2">
    <location>
        <begin position="1646"/>
        <end position="1711"/>
    </location>
</feature>
<feature type="compositionally biased region" description="Low complexity" evidence="1">
    <location>
        <begin position="1038"/>
        <end position="1053"/>
    </location>
</feature>
<name>A0A2K6MC37_RHIBE</name>
<feature type="compositionally biased region" description="Acidic residues" evidence="1">
    <location>
        <begin position="1605"/>
        <end position="1618"/>
    </location>
</feature>
<dbReference type="CDD" id="cd22054">
    <property type="entry name" value="NAC_NACA"/>
    <property type="match status" value="1"/>
</dbReference>
<dbReference type="InterPro" id="IPR044034">
    <property type="entry name" value="NAC-like_UBA"/>
</dbReference>
<dbReference type="InterPro" id="IPR002715">
    <property type="entry name" value="Nas_poly-pep-assoc_cplx_dom"/>
</dbReference>
<dbReference type="Gene3D" id="1.10.8.10">
    <property type="entry name" value="DNA helicase RuvA subunit, C-terminal domain"/>
    <property type="match status" value="1"/>
</dbReference>
<dbReference type="GeneTree" id="ENSGT00440000033468"/>
<feature type="region of interest" description="Disordered" evidence="1">
    <location>
        <begin position="760"/>
        <end position="1368"/>
    </location>
</feature>
<dbReference type="FunFam" id="2.20.70.30:FF:000002">
    <property type="entry name" value="Nascent polypeptide-associated complex (NAC), alpha subunit"/>
    <property type="match status" value="1"/>
</dbReference>
<feature type="compositionally biased region" description="Polar residues" evidence="1">
    <location>
        <begin position="1152"/>
        <end position="1161"/>
    </location>
</feature>
<feature type="region of interest" description="Disordered" evidence="1">
    <location>
        <begin position="734"/>
        <end position="753"/>
    </location>
</feature>
<feature type="compositionally biased region" description="Polar residues" evidence="1">
    <location>
        <begin position="775"/>
        <end position="786"/>
    </location>
</feature>
<feature type="compositionally biased region" description="Polar residues" evidence="1">
    <location>
        <begin position="9"/>
        <end position="21"/>
    </location>
</feature>
<dbReference type="Proteomes" id="UP000233180">
    <property type="component" value="Unassembled WGS sequence"/>
</dbReference>
<feature type="compositionally biased region" description="Pro residues" evidence="1">
    <location>
        <begin position="949"/>
        <end position="970"/>
    </location>
</feature>
<feature type="compositionally biased region" description="Pro residues" evidence="1">
    <location>
        <begin position="1504"/>
        <end position="1524"/>
    </location>
</feature>
<reference evidence="3" key="2">
    <citation type="submission" date="2025-08" db="UniProtKB">
        <authorList>
            <consortium name="Ensembl"/>
        </authorList>
    </citation>
    <scope>IDENTIFICATION</scope>
</reference>
<feature type="region of interest" description="Disordered" evidence="1">
    <location>
        <begin position="1577"/>
        <end position="1657"/>
    </location>
</feature>
<feature type="compositionally biased region" description="Low complexity" evidence="1">
    <location>
        <begin position="1620"/>
        <end position="1633"/>
    </location>
</feature>
<feature type="compositionally biased region" description="Low complexity" evidence="1">
    <location>
        <begin position="1068"/>
        <end position="1092"/>
    </location>
</feature>
<evidence type="ECO:0000313" key="4">
    <source>
        <dbReference type="Proteomes" id="UP000233180"/>
    </source>
</evidence>
<dbReference type="PANTHER" id="PTHR21713">
    <property type="entry name" value="NASCENT POLYPEPTIDE ASSOCIATED COMPLEX ALPHA SUBUNIT-RELATED"/>
    <property type="match status" value="1"/>
</dbReference>
<dbReference type="OMA" id="PHKGAPT"/>
<evidence type="ECO:0000259" key="2">
    <source>
        <dbReference type="PROSITE" id="PS51151"/>
    </source>
</evidence>
<feature type="region of interest" description="Disordered" evidence="1">
    <location>
        <begin position="1397"/>
        <end position="1562"/>
    </location>
</feature>
<gene>
    <name evidence="3" type="primary">NACA</name>
</gene>
<dbReference type="Ensembl" id="ENSRBIT00000057322.1">
    <property type="protein sequence ID" value="ENSRBIP00000033342.1"/>
    <property type="gene ID" value="ENSRBIG00000040423.1"/>
</dbReference>
<feature type="compositionally biased region" description="Polar residues" evidence="1">
    <location>
        <begin position="1416"/>
        <end position="1426"/>
    </location>
</feature>
<sequence>MPGEATETVPATEQELPQPQAETAVLPMSSALSVAAALGQPGPTLPPPCSPAPQQCPLSTANQAAPFPSPSTIASTPFEVPFTQSSSGTALPLGTAPEAPTFLPNLIGPPISPAALALASPMIAPTLKGTPSSSAPLALVALAPHSVQKSSAFPPNLLSSPPSVAVAESGSVISLSAPIAPSEPKTNLIKVPSEVVPNPKGTSSPPCIVSTVPYHCVTPVASVQSGMASLPQTTPTTSLAITSPQVKDTTISSALTSPQNPGSLSLKGPVSPSAALPLSTQCLPVVTSYQKTAGPNTPPDLPVYLGSHLAPLHQSSFGSVQPLGQTSPSALTDPTVKTISIDHSSTGASYPSQRSVIPPLPSRNEVVPATVAAFPVVAPSVDRGPSTITSITYSPSGSLNVATSSSLSPTTPLIFKSSPNATHHYPLVAQMPVSSVGTTPLVVTNPCTIDAAATTFEVATCVSPPISSGPISNIEPTSPAALVMAPVAPKEPSTQVATTLRIPVSPPLPDPEDLKNLPSSVLVKFPTQKDLQTVPASPDGAAFSPAQAELTTKKDPAVLPLAQTACKNSPSFQSTSSSPEISLSPETTVAKKSLGGPLPIGKPTSTVTSPLGVNSSASVIKTDSYADPDSAGLLLKSSLITPTVTAFPLQSADPAGVAPTVAKGTSTYTATASPFLEGTGSLAPENHPVKEGTSTLTTLSLVPTASDCPVAPSPQNTSAPLATLVLAPEIPKSVSLPSLPAAGTPPGTKKVDGISHTSALAPVASSPKECPTEDSGASATASSKETLTYLADSPSPLGVSVSQTKRPPTKKGSAGPDTPVGNLSSPVSPVEASFLPENSLSFQDSKDSPATKHSPTPPSPKGAPPASAMTPLSPKRVTLPPKETSTPSIVNPPFPKEGPATPAPKQAPAPPALSRTSSSLKKAPATPSPKGAPTPLAATPPSCKGGPATPSPFPKEGPATPAPKQAPAPPALSRTSSSLKKAPATPSPKGAPTPLAATPPSPKGGPAIPPHKGAPTPPAATPPSPKGNLAAPPHKEAPSPSVVTSPSPKGDPATSPPKGAPSPPAATPPSLKGTPTLPTTTPSSKGSPTTPSSKEDPTPPAATPSHKGGPAMTPLSPKRGPAIPSPKGDPTSPAVIPLSPKKALATPVTRESPATPSSGDTTPLAVTPVSLKKAPATSAPKGGPATPSSKGDPTLPAVTPPSPKEPPVPKQAPTSSSPKKAPATPAPMGAPTLPAVIPSSSKEVPATPSSRRDPIAQTATPLSKKTPATLAPKEALIPPAMTLPFPKKSPAIPAPKEAPATPSSKEASSPPAVTPYSYKGAPSPKEAPTPPAVTPPSPKKGPATPAPKGTPTSPPVTPSSLKDFPASPVSVTCKMGATVPQASKGLPAKKGPTALEVLVAPAPESTPVITAPTRKGPQTQKSSATSPPMCPDPSAKNGSEGPLSTVAPAPLLPAQKGSSKTSKGKDASHSPKGPLAPPESKASTPLTAAASEKVLPKPESASVSPPPTPPVSLPLAPSPVPTLPPKQQFLPSSPGLVLESPSKPLAPADEDELPPLIPPEPISGGVPFQSVLVNMPTPKAAGIPVPTPSAKQPVMKNNKGSGTESDSDESVPELEEQDSTQATTQQAQLAAAAEIDEEPVSKAKQSRSEKKARKAMSKLGLRQVTGVTRVTIRKSKNILFVITKPDVYKSPASDTYIVFGEAKIEDLSQQAQLAAAEKFKVQGEAVSNIQENTQTPTVQEESEEEEVDETGVEVKDIELVMSQANVSRAKAVRALKNNSNDIVNAIMELTM</sequence>
<dbReference type="Pfam" id="PF19026">
    <property type="entry name" value="UBA_HYPK"/>
    <property type="match status" value="1"/>
</dbReference>
<dbReference type="InterPro" id="IPR016641">
    <property type="entry name" value="EGD2/NACA0like"/>
</dbReference>
<reference evidence="3 4" key="1">
    <citation type="submission" date="2016-06" db="EMBL/GenBank/DDBJ databases">
        <title>Genome of Rhinopithecus bieti.</title>
        <authorList>
            <person name="Wu"/>
            <person name="C.-I. and Zhang"/>
            <person name="Y."/>
        </authorList>
    </citation>
    <scope>NUCLEOTIDE SEQUENCE</scope>
</reference>
<accession>A0A2K6MC37</accession>
<feature type="compositionally biased region" description="Pro residues" evidence="1">
    <location>
        <begin position="985"/>
        <end position="1009"/>
    </location>
</feature>
<evidence type="ECO:0000313" key="3">
    <source>
        <dbReference type="Ensembl" id="ENSRBIP00000033342.1"/>
    </source>
</evidence>
<dbReference type="STRING" id="61621.ENSRBIP00000033342"/>
<organism evidence="3 4">
    <name type="scientific">Rhinopithecus bieti</name>
    <name type="common">Black snub-nosed monkey</name>
    <name type="synonym">Pygathrix bieti</name>
    <dbReference type="NCBI Taxonomy" id="61621"/>
    <lineage>
        <taxon>Eukaryota</taxon>
        <taxon>Metazoa</taxon>
        <taxon>Chordata</taxon>
        <taxon>Craniata</taxon>
        <taxon>Vertebrata</taxon>
        <taxon>Euteleostomi</taxon>
        <taxon>Mammalia</taxon>
        <taxon>Eutheria</taxon>
        <taxon>Euarchontoglires</taxon>
        <taxon>Primates</taxon>
        <taxon>Haplorrhini</taxon>
        <taxon>Catarrhini</taxon>
        <taxon>Cercopithecidae</taxon>
        <taxon>Colobinae</taxon>
        <taxon>Rhinopithecus</taxon>
    </lineage>
</organism>
<dbReference type="SMART" id="SM01407">
    <property type="entry name" value="NAC"/>
    <property type="match status" value="1"/>
</dbReference>
<feature type="compositionally biased region" description="Low complexity" evidence="1">
    <location>
        <begin position="1211"/>
        <end position="1235"/>
    </location>
</feature>
<keyword evidence="4" id="KW-1185">Reference proteome</keyword>
<feature type="compositionally biased region" description="Pro residues" evidence="1">
    <location>
        <begin position="1054"/>
        <end position="1067"/>
    </location>
</feature>
<dbReference type="PROSITE" id="PS51151">
    <property type="entry name" value="NAC_AB"/>
    <property type="match status" value="1"/>
</dbReference>